<gene>
    <name evidence="15" type="ORF">BT96DRAFT_971119</name>
</gene>
<name>A0A6A4ICL8_9AGAR</name>
<keyword evidence="4 11" id="KW-0378">Hydrolase</keyword>
<reference evidence="15" key="1">
    <citation type="journal article" date="2019" name="Environ. Microbiol.">
        <title>Fungal ecological strategies reflected in gene transcription - a case study of two litter decomposers.</title>
        <authorList>
            <person name="Barbi F."/>
            <person name="Kohler A."/>
            <person name="Barry K."/>
            <person name="Baskaran P."/>
            <person name="Daum C."/>
            <person name="Fauchery L."/>
            <person name="Ihrmark K."/>
            <person name="Kuo A."/>
            <person name="LaButti K."/>
            <person name="Lipzen A."/>
            <person name="Morin E."/>
            <person name="Grigoriev I.V."/>
            <person name="Henrissat B."/>
            <person name="Lindahl B."/>
            <person name="Martin F."/>
        </authorList>
    </citation>
    <scope>NUCLEOTIDE SEQUENCE</scope>
    <source>
        <strain evidence="15">JB14</strain>
    </source>
</reference>
<dbReference type="GO" id="GO:0043138">
    <property type="term" value="F:3'-5' DNA helicase activity"/>
    <property type="evidence" value="ECO:0007669"/>
    <property type="project" value="UniProtKB-EC"/>
</dbReference>
<accession>A0A6A4ICL8</accession>
<dbReference type="GO" id="GO:0005524">
    <property type="term" value="F:ATP binding"/>
    <property type="evidence" value="ECO:0007669"/>
    <property type="project" value="UniProtKB-KW"/>
</dbReference>
<dbReference type="CDD" id="cd17920">
    <property type="entry name" value="DEXHc_RecQ"/>
    <property type="match status" value="1"/>
</dbReference>
<dbReference type="Pfam" id="PF09382">
    <property type="entry name" value="RQC"/>
    <property type="match status" value="1"/>
</dbReference>
<keyword evidence="7" id="KW-0238">DNA-binding</keyword>
<dbReference type="PROSITE" id="PS51194">
    <property type="entry name" value="HELICASE_CTER"/>
    <property type="match status" value="1"/>
</dbReference>
<evidence type="ECO:0000313" key="15">
    <source>
        <dbReference type="EMBL" id="KAE9407730.1"/>
    </source>
</evidence>
<dbReference type="GO" id="GO:0005634">
    <property type="term" value="C:nucleus"/>
    <property type="evidence" value="ECO:0007669"/>
    <property type="project" value="UniProtKB-SubCell"/>
</dbReference>
<evidence type="ECO:0000256" key="9">
    <source>
        <dbReference type="ARBA" id="ARBA00023242"/>
    </source>
</evidence>
<evidence type="ECO:0000256" key="2">
    <source>
        <dbReference type="ARBA" id="ARBA00005446"/>
    </source>
</evidence>
<evidence type="ECO:0000256" key="10">
    <source>
        <dbReference type="ARBA" id="ARBA00034617"/>
    </source>
</evidence>
<dbReference type="InterPro" id="IPR032284">
    <property type="entry name" value="RecQ_Zn-bd"/>
</dbReference>
<feature type="region of interest" description="Disordered" evidence="12">
    <location>
        <begin position="878"/>
        <end position="912"/>
    </location>
</feature>
<dbReference type="Pfam" id="PF00271">
    <property type="entry name" value="Helicase_C"/>
    <property type="match status" value="1"/>
</dbReference>
<keyword evidence="6 11" id="KW-0067">ATP-binding</keyword>
<evidence type="ECO:0000259" key="13">
    <source>
        <dbReference type="PROSITE" id="PS51192"/>
    </source>
</evidence>
<dbReference type="FunFam" id="3.40.50.300:FF:001456">
    <property type="entry name" value="ATP-dependent DNA helicase"/>
    <property type="match status" value="1"/>
</dbReference>
<organism evidence="15 16">
    <name type="scientific">Gymnopus androsaceus JB14</name>
    <dbReference type="NCBI Taxonomy" id="1447944"/>
    <lineage>
        <taxon>Eukaryota</taxon>
        <taxon>Fungi</taxon>
        <taxon>Dikarya</taxon>
        <taxon>Basidiomycota</taxon>
        <taxon>Agaricomycotina</taxon>
        <taxon>Agaricomycetes</taxon>
        <taxon>Agaricomycetidae</taxon>
        <taxon>Agaricales</taxon>
        <taxon>Marasmiineae</taxon>
        <taxon>Omphalotaceae</taxon>
        <taxon>Gymnopus</taxon>
    </lineage>
</organism>
<evidence type="ECO:0000256" key="6">
    <source>
        <dbReference type="ARBA" id="ARBA00022840"/>
    </source>
</evidence>
<evidence type="ECO:0000256" key="5">
    <source>
        <dbReference type="ARBA" id="ARBA00022806"/>
    </source>
</evidence>
<dbReference type="SUPFAM" id="SSF52540">
    <property type="entry name" value="P-loop containing nucleoside triphosphate hydrolases"/>
    <property type="match status" value="1"/>
</dbReference>
<comment type="catalytic activity">
    <reaction evidence="10 11">
        <text>Couples ATP hydrolysis with the unwinding of duplex DNA by translocating in the 3'-5' direction.</text>
        <dbReference type="EC" id="5.6.2.4"/>
    </reaction>
</comment>
<dbReference type="EMBL" id="ML769394">
    <property type="protein sequence ID" value="KAE9407730.1"/>
    <property type="molecule type" value="Genomic_DNA"/>
</dbReference>
<feature type="region of interest" description="Disordered" evidence="12">
    <location>
        <begin position="1"/>
        <end position="115"/>
    </location>
</feature>
<dbReference type="PROSITE" id="PS51192">
    <property type="entry name" value="HELICASE_ATP_BIND_1"/>
    <property type="match status" value="1"/>
</dbReference>
<dbReference type="NCBIfam" id="TIGR00614">
    <property type="entry name" value="recQ_fam"/>
    <property type="match status" value="1"/>
</dbReference>
<dbReference type="SMART" id="SM00490">
    <property type="entry name" value="HELICc"/>
    <property type="match status" value="1"/>
</dbReference>
<dbReference type="Pfam" id="PF00270">
    <property type="entry name" value="DEAD"/>
    <property type="match status" value="1"/>
</dbReference>
<dbReference type="GO" id="GO:0006260">
    <property type="term" value="P:DNA replication"/>
    <property type="evidence" value="ECO:0007669"/>
    <property type="project" value="InterPro"/>
</dbReference>
<dbReference type="GO" id="GO:0005694">
    <property type="term" value="C:chromosome"/>
    <property type="evidence" value="ECO:0007669"/>
    <property type="project" value="TreeGrafter"/>
</dbReference>
<dbReference type="GO" id="GO:0003677">
    <property type="term" value="F:DNA binding"/>
    <property type="evidence" value="ECO:0007669"/>
    <property type="project" value="UniProtKB-KW"/>
</dbReference>
<dbReference type="SMART" id="SM00487">
    <property type="entry name" value="DEXDc"/>
    <property type="match status" value="1"/>
</dbReference>
<dbReference type="InterPro" id="IPR011545">
    <property type="entry name" value="DEAD/DEAH_box_helicase_dom"/>
</dbReference>
<comment type="similarity">
    <text evidence="2 11">Belongs to the helicase family. RecQ subfamily.</text>
</comment>
<evidence type="ECO:0000256" key="3">
    <source>
        <dbReference type="ARBA" id="ARBA00022741"/>
    </source>
</evidence>
<evidence type="ECO:0000256" key="7">
    <source>
        <dbReference type="ARBA" id="ARBA00023125"/>
    </source>
</evidence>
<keyword evidence="3 11" id="KW-0547">Nucleotide-binding</keyword>
<keyword evidence="9 11" id="KW-0539">Nucleus</keyword>
<feature type="compositionally biased region" description="Polar residues" evidence="12">
    <location>
        <begin position="39"/>
        <end position="49"/>
    </location>
</feature>
<dbReference type="Pfam" id="PF16124">
    <property type="entry name" value="RecQ_Zn_bind"/>
    <property type="match status" value="1"/>
</dbReference>
<dbReference type="SMART" id="SM00956">
    <property type="entry name" value="RQC"/>
    <property type="match status" value="1"/>
</dbReference>
<dbReference type="InterPro" id="IPR036388">
    <property type="entry name" value="WH-like_DNA-bd_sf"/>
</dbReference>
<dbReference type="InterPro" id="IPR018982">
    <property type="entry name" value="RQC_domain"/>
</dbReference>
<dbReference type="GO" id="GO:0005737">
    <property type="term" value="C:cytoplasm"/>
    <property type="evidence" value="ECO:0007669"/>
    <property type="project" value="TreeGrafter"/>
</dbReference>
<dbReference type="InterPro" id="IPR014001">
    <property type="entry name" value="Helicase_ATP-bd"/>
</dbReference>
<protein>
    <recommendedName>
        <fullName evidence="11">ATP-dependent DNA helicase</fullName>
        <ecNumber evidence="11">5.6.2.4</ecNumber>
    </recommendedName>
</protein>
<dbReference type="EC" id="5.6.2.4" evidence="11"/>
<evidence type="ECO:0000259" key="14">
    <source>
        <dbReference type="PROSITE" id="PS51194"/>
    </source>
</evidence>
<comment type="subcellular location">
    <subcellularLocation>
        <location evidence="1 11">Nucleus</location>
    </subcellularLocation>
</comment>
<keyword evidence="5 11" id="KW-0347">Helicase</keyword>
<evidence type="ECO:0000256" key="12">
    <source>
        <dbReference type="SAM" id="MobiDB-lite"/>
    </source>
</evidence>
<dbReference type="Gene3D" id="1.10.10.10">
    <property type="entry name" value="Winged helix-like DNA-binding domain superfamily/Winged helix DNA-binding domain"/>
    <property type="match status" value="1"/>
</dbReference>
<dbReference type="InterPro" id="IPR004589">
    <property type="entry name" value="DNA_helicase_ATP-dep_RecQ"/>
</dbReference>
<dbReference type="CDD" id="cd18794">
    <property type="entry name" value="SF2_C_RecQ"/>
    <property type="match status" value="1"/>
</dbReference>
<dbReference type="AlphaFoldDB" id="A0A6A4ICL8"/>
<dbReference type="OrthoDB" id="10261556at2759"/>
<comment type="catalytic activity">
    <reaction evidence="11">
        <text>ATP + H2O = ADP + phosphate + H(+)</text>
        <dbReference type="Rhea" id="RHEA:13065"/>
        <dbReference type="ChEBI" id="CHEBI:15377"/>
        <dbReference type="ChEBI" id="CHEBI:15378"/>
        <dbReference type="ChEBI" id="CHEBI:30616"/>
        <dbReference type="ChEBI" id="CHEBI:43474"/>
        <dbReference type="ChEBI" id="CHEBI:456216"/>
    </reaction>
</comment>
<dbReference type="GO" id="GO:0000724">
    <property type="term" value="P:double-strand break repair via homologous recombination"/>
    <property type="evidence" value="ECO:0007669"/>
    <property type="project" value="TreeGrafter"/>
</dbReference>
<proteinExistence type="inferred from homology"/>
<evidence type="ECO:0000256" key="11">
    <source>
        <dbReference type="RuleBase" id="RU364117"/>
    </source>
</evidence>
<dbReference type="GO" id="GO:0009378">
    <property type="term" value="F:four-way junction helicase activity"/>
    <property type="evidence" value="ECO:0007669"/>
    <property type="project" value="TreeGrafter"/>
</dbReference>
<sequence length="942" mass="107049">MTTPKNNLDDVLKKRNNSSTASSFISAPVPQAKTFKFKPSTSTSASISKTGALPTFRTPGFGHTKPRSRNSESDTSTSLEVIDLSFDSPSPRAKRRLEVAPEPASPVKRRRSGPSCEKENLVVEYITMSGMSKGKGKTKEVASIEVDRVTEVKSDTSEKRNIYNPFEQLDLDFPNFKRDPDQEHKDLKLKTVTQLRGLLEFVLSLQCSNNELIEEQQKSQDPKTDVFTLQGIEKLLNGRINAIRRVLNSKEHEEDTTSPYFNTDLSSVTLASSSYSPGPSSDISRLATDPIVDSLEDEMEDIEDEPRYNVPGSDDVYWHQEDDDIDYEDPELNAALNADVSFSVANKPPAELRVVEESSDHTVFANNIYYAEIMRNLKRVFRLESFRKNQLEAILAAMEGRDVFVLMPTGGGKSLCYQLPAVCTGGSTKGVSVVISPLLSLMTNQVNALKEKNVDVLVWNSETVDHIEIMRRLRGHSKPRLLLKTAGHSNRYLKISMGRESLARFVVDEAHCISTWGHDFREAYQCLGLLRETYPNVPIMALTATANQVMVDDIRNRLKLKNCAFFTQSFNRKTKIIEDIINFINSKHRGETGIIYCLGRDKCERVADALRRKNMKAKHFHAQMSTSDKEQVLEEWQSDRIQVVVATVAFGMGIDKPNVRFVIHHDLPKSLDGYYQETGRAGRDQKPADCVLFYAYRDYKAIVRMINNPRNGDPKELASPEARKRQELQAKIVMEYCLNVSDCRRVQLLQFFGEKFDRRHCRQFCDNCSHSVDMIEQDLTNEAKDVIRLVQQFLSMNEQVTLDHCRAVFKGADTTAVRARNHNRMAQYGAGKHLDNELLEQLFKRLCFLEALDEISVQGNQGWYQYYLKQEKYLAEKRKSSSSTARKPASIYGSKDSQGEESPASMRDETLQPPLKQKVQAWFKWIGFNPNVQMWSGLSYRA</sequence>
<dbReference type="InterPro" id="IPR027417">
    <property type="entry name" value="P-loop_NTPase"/>
</dbReference>
<evidence type="ECO:0000256" key="1">
    <source>
        <dbReference type="ARBA" id="ARBA00004123"/>
    </source>
</evidence>
<keyword evidence="16" id="KW-1185">Reference proteome</keyword>
<evidence type="ECO:0000256" key="8">
    <source>
        <dbReference type="ARBA" id="ARBA00023235"/>
    </source>
</evidence>
<feature type="domain" description="Helicase ATP-binding" evidence="13">
    <location>
        <begin position="394"/>
        <end position="564"/>
    </location>
</feature>
<dbReference type="PANTHER" id="PTHR13710:SF153">
    <property type="entry name" value="RECQ-LIKE DNA HELICASE BLM"/>
    <property type="match status" value="1"/>
</dbReference>
<dbReference type="InterPro" id="IPR002464">
    <property type="entry name" value="DNA/RNA_helicase_DEAH_CS"/>
</dbReference>
<dbReference type="Proteomes" id="UP000799118">
    <property type="component" value="Unassembled WGS sequence"/>
</dbReference>
<keyword evidence="8" id="KW-0413">Isomerase</keyword>
<dbReference type="InterPro" id="IPR036390">
    <property type="entry name" value="WH_DNA-bd_sf"/>
</dbReference>
<evidence type="ECO:0000256" key="4">
    <source>
        <dbReference type="ARBA" id="ARBA00022801"/>
    </source>
</evidence>
<feature type="domain" description="Helicase C-terminal" evidence="14">
    <location>
        <begin position="576"/>
        <end position="725"/>
    </location>
</feature>
<dbReference type="FunFam" id="3.40.50.300:FF:001389">
    <property type="entry name" value="ATP-dependent DNA helicase RecQ"/>
    <property type="match status" value="1"/>
</dbReference>
<evidence type="ECO:0000313" key="16">
    <source>
        <dbReference type="Proteomes" id="UP000799118"/>
    </source>
</evidence>
<dbReference type="Gene3D" id="3.40.50.300">
    <property type="entry name" value="P-loop containing nucleotide triphosphate hydrolases"/>
    <property type="match status" value="2"/>
</dbReference>
<dbReference type="PANTHER" id="PTHR13710">
    <property type="entry name" value="DNA HELICASE RECQ FAMILY MEMBER"/>
    <property type="match status" value="1"/>
</dbReference>
<dbReference type="GO" id="GO:0016787">
    <property type="term" value="F:hydrolase activity"/>
    <property type="evidence" value="ECO:0007669"/>
    <property type="project" value="UniProtKB-KW"/>
</dbReference>
<dbReference type="PROSITE" id="PS00690">
    <property type="entry name" value="DEAH_ATP_HELICASE"/>
    <property type="match status" value="1"/>
</dbReference>
<dbReference type="SUPFAM" id="SSF46785">
    <property type="entry name" value="Winged helix' DNA-binding domain"/>
    <property type="match status" value="1"/>
</dbReference>
<dbReference type="InterPro" id="IPR001650">
    <property type="entry name" value="Helicase_C-like"/>
</dbReference>